<dbReference type="GO" id="GO:0004650">
    <property type="term" value="F:polygalacturonase activity"/>
    <property type="evidence" value="ECO:0007669"/>
    <property type="project" value="InterPro"/>
</dbReference>
<evidence type="ECO:0000313" key="2">
    <source>
        <dbReference type="EMBL" id="KAF2429000.1"/>
    </source>
</evidence>
<keyword evidence="3" id="KW-1185">Reference proteome</keyword>
<protein>
    <recommendedName>
        <fullName evidence="1">Rhamnogalacturonase A/B/Epimerase-like pectate lyase domain-containing protein</fullName>
    </recommendedName>
</protein>
<proteinExistence type="predicted"/>
<dbReference type="OrthoDB" id="1046782at2759"/>
<dbReference type="PANTHER" id="PTHR33928:SF2">
    <property type="entry name" value="PECTATE LYASE SUPERFAMILY PROTEIN DOMAIN-CONTAINING PROTEIN-RELATED"/>
    <property type="match status" value="1"/>
</dbReference>
<reference evidence="2" key="1">
    <citation type="journal article" date="2020" name="Stud. Mycol.">
        <title>101 Dothideomycetes genomes: a test case for predicting lifestyles and emergence of pathogens.</title>
        <authorList>
            <person name="Haridas S."/>
            <person name="Albert R."/>
            <person name="Binder M."/>
            <person name="Bloem J."/>
            <person name="Labutti K."/>
            <person name="Salamov A."/>
            <person name="Andreopoulos B."/>
            <person name="Baker S."/>
            <person name="Barry K."/>
            <person name="Bills G."/>
            <person name="Bluhm B."/>
            <person name="Cannon C."/>
            <person name="Castanera R."/>
            <person name="Culley D."/>
            <person name="Daum C."/>
            <person name="Ezra D."/>
            <person name="Gonzalez J."/>
            <person name="Henrissat B."/>
            <person name="Kuo A."/>
            <person name="Liang C."/>
            <person name="Lipzen A."/>
            <person name="Lutzoni F."/>
            <person name="Magnuson J."/>
            <person name="Mondo S."/>
            <person name="Nolan M."/>
            <person name="Ohm R."/>
            <person name="Pangilinan J."/>
            <person name="Park H.-J."/>
            <person name="Ramirez L."/>
            <person name="Alfaro M."/>
            <person name="Sun H."/>
            <person name="Tritt A."/>
            <person name="Yoshinaga Y."/>
            <person name="Zwiers L.-H."/>
            <person name="Turgeon B."/>
            <person name="Goodwin S."/>
            <person name="Spatafora J."/>
            <person name="Crous P."/>
            <person name="Grigoriev I."/>
        </authorList>
    </citation>
    <scope>NUCLEOTIDE SEQUENCE</scope>
    <source>
        <strain evidence="2">CBS 130266</strain>
    </source>
</reference>
<accession>A0A9P4NP06</accession>
<dbReference type="EMBL" id="MU007051">
    <property type="protein sequence ID" value="KAF2429000.1"/>
    <property type="molecule type" value="Genomic_DNA"/>
</dbReference>
<feature type="domain" description="Rhamnogalacturonase A/B/Epimerase-like pectate lyase" evidence="1">
    <location>
        <begin position="315"/>
        <end position="368"/>
    </location>
</feature>
<name>A0A9P4NP06_9PEZI</name>
<gene>
    <name evidence="2" type="ORF">EJ08DRAFT_662166</name>
</gene>
<dbReference type="PANTHER" id="PTHR33928">
    <property type="entry name" value="POLYGALACTURONASE QRT3"/>
    <property type="match status" value="1"/>
</dbReference>
<dbReference type="Gene3D" id="2.160.20.10">
    <property type="entry name" value="Single-stranded right-handed beta-helix, Pectin lyase-like"/>
    <property type="match status" value="3"/>
</dbReference>
<dbReference type="AlphaFoldDB" id="A0A9P4NP06"/>
<dbReference type="SUPFAM" id="SSF51126">
    <property type="entry name" value="Pectin lyase-like"/>
    <property type="match status" value="2"/>
</dbReference>
<dbReference type="InterPro" id="IPR024535">
    <property type="entry name" value="RHGA/B-epi-like_pectate_lyase"/>
</dbReference>
<feature type="domain" description="Rhamnogalacturonase A/B/Epimerase-like pectate lyase" evidence="1">
    <location>
        <begin position="465"/>
        <end position="516"/>
    </location>
</feature>
<comment type="caution">
    <text evidence="2">The sequence shown here is derived from an EMBL/GenBank/DDBJ whole genome shotgun (WGS) entry which is preliminary data.</text>
</comment>
<sequence length="674" mass="73540">MKYWLTFYPLLGASFVYSSLISHTLGSVGLEHQPIHRRGIPLLRRQENSTVLTPTFGVVSQTDISKARALIESRLQAWGQYNKAKFDTPLRNKYTLAPESESTLQSRSIKHPEITPDIARASALLAELDAASKVSPGNATSNNATYGNGTDHNTYGNITYSVLATGKPSAMASFWMEDIPRVGSQPYGNDASYKVFRNVKSPEFNAVGNGQVDDTEAINKAIRAGNRCGEKYYSSTTKNAISACVKYEPKIKTHEALLDVNHGMEEVALDETRTKFNRPISTGKSAISKSTYLEAQIPKALPLLRTEAGDSSVISHLKEGYYGIHGGNQQFTAHRLSFQNVKTAVWLIWDWGWTWKSIRIKDCETGFDLTSEHGKYSETGSILVQDSVFENVQNAIRTYGVPANIDSNNTGIALDNVAFRNTKAAVIDKSGVVWLNGNVGAVDTWIEGSFYKETSKRDWTIDDRSGAKGDGVTDDTARFQSVLDNNVGKIIFINAGSYKLTHTITVPPGSKIVGELWAQLVAEGNNFAVETNPRPLFRVGKPGDKGSGEIQDLLFTSKGATPGLISVQWNIEADKPGSAAMWDSHVRIGGATGSQLISKECPPLTSLGSGTGCKGGFLMVHITKEASAYIENAWLWTADHGLILGDEREGIAFKVPSDLTRAPHAPTAIEDMYE</sequence>
<organism evidence="2 3">
    <name type="scientific">Tothia fuscella</name>
    <dbReference type="NCBI Taxonomy" id="1048955"/>
    <lineage>
        <taxon>Eukaryota</taxon>
        <taxon>Fungi</taxon>
        <taxon>Dikarya</taxon>
        <taxon>Ascomycota</taxon>
        <taxon>Pezizomycotina</taxon>
        <taxon>Dothideomycetes</taxon>
        <taxon>Pleosporomycetidae</taxon>
        <taxon>Venturiales</taxon>
        <taxon>Cylindrosympodiaceae</taxon>
        <taxon>Tothia</taxon>
    </lineage>
</organism>
<dbReference type="InterPro" id="IPR011050">
    <property type="entry name" value="Pectin_lyase_fold/virulence"/>
</dbReference>
<dbReference type="InterPro" id="IPR039279">
    <property type="entry name" value="QRT3-like"/>
</dbReference>
<dbReference type="InterPro" id="IPR012334">
    <property type="entry name" value="Pectin_lyas_fold"/>
</dbReference>
<dbReference type="Pfam" id="PF12708">
    <property type="entry name" value="Pect-lyase_RHGA_epim"/>
    <property type="match status" value="2"/>
</dbReference>
<evidence type="ECO:0000313" key="3">
    <source>
        <dbReference type="Proteomes" id="UP000800235"/>
    </source>
</evidence>
<evidence type="ECO:0000259" key="1">
    <source>
        <dbReference type="Pfam" id="PF12708"/>
    </source>
</evidence>
<dbReference type="Proteomes" id="UP000800235">
    <property type="component" value="Unassembled WGS sequence"/>
</dbReference>